<feature type="domain" description="Carbohydrate kinase PfkB" evidence="3">
    <location>
        <begin position="191"/>
        <end position="265"/>
    </location>
</feature>
<evidence type="ECO:0000313" key="5">
    <source>
        <dbReference type="Proteomes" id="UP000199475"/>
    </source>
</evidence>
<dbReference type="PROSITE" id="PS00584">
    <property type="entry name" value="PFKB_KINASES_2"/>
    <property type="match status" value="1"/>
</dbReference>
<dbReference type="Gene3D" id="3.40.1190.20">
    <property type="match status" value="1"/>
</dbReference>
<dbReference type="RefSeq" id="WP_143008147.1">
    <property type="nucleotide sequence ID" value="NZ_FNGP01000001.1"/>
</dbReference>
<evidence type="ECO:0000313" key="4">
    <source>
        <dbReference type="EMBL" id="SDL07597.1"/>
    </source>
</evidence>
<dbReference type="Pfam" id="PF00294">
    <property type="entry name" value="PfkB"/>
    <property type="match status" value="1"/>
</dbReference>
<dbReference type="SUPFAM" id="SSF53613">
    <property type="entry name" value="Ribokinase-like"/>
    <property type="match status" value="1"/>
</dbReference>
<proteinExistence type="predicted"/>
<dbReference type="Proteomes" id="UP000199475">
    <property type="component" value="Unassembled WGS sequence"/>
</dbReference>
<gene>
    <name evidence="4" type="ORF">SAMN04488242_0060</name>
</gene>
<dbReference type="EMBL" id="FNGP01000001">
    <property type="protein sequence ID" value="SDL07597.1"/>
    <property type="molecule type" value="Genomic_DNA"/>
</dbReference>
<dbReference type="InterPro" id="IPR002173">
    <property type="entry name" value="Carboh/pur_kinase_PfkB_CS"/>
</dbReference>
<dbReference type="InterPro" id="IPR011611">
    <property type="entry name" value="PfkB_dom"/>
</dbReference>
<evidence type="ECO:0000256" key="2">
    <source>
        <dbReference type="ARBA" id="ARBA00022777"/>
    </source>
</evidence>
<reference evidence="4 5" key="1">
    <citation type="submission" date="2016-10" db="EMBL/GenBank/DDBJ databases">
        <authorList>
            <person name="de Groot N.N."/>
        </authorList>
    </citation>
    <scope>NUCLEOTIDE SEQUENCE [LARGE SCALE GENOMIC DNA]</scope>
    <source>
        <strain evidence="4 5">CGMCC 1.9159</strain>
    </source>
</reference>
<dbReference type="GO" id="GO:0016301">
    <property type="term" value="F:kinase activity"/>
    <property type="evidence" value="ECO:0007669"/>
    <property type="project" value="UniProtKB-KW"/>
</dbReference>
<keyword evidence="1" id="KW-0808">Transferase</keyword>
<organism evidence="4 5">
    <name type="scientific">Tessaracoccus oleiagri</name>
    <dbReference type="NCBI Taxonomy" id="686624"/>
    <lineage>
        <taxon>Bacteria</taxon>
        <taxon>Bacillati</taxon>
        <taxon>Actinomycetota</taxon>
        <taxon>Actinomycetes</taxon>
        <taxon>Propionibacteriales</taxon>
        <taxon>Propionibacteriaceae</taxon>
        <taxon>Tessaracoccus</taxon>
    </lineage>
</organism>
<dbReference type="OrthoDB" id="9808601at2"/>
<dbReference type="AlphaFoldDB" id="A0A1G9H3T3"/>
<keyword evidence="5" id="KW-1185">Reference proteome</keyword>
<name>A0A1G9H3T3_9ACTN</name>
<evidence type="ECO:0000256" key="1">
    <source>
        <dbReference type="ARBA" id="ARBA00022679"/>
    </source>
</evidence>
<dbReference type="STRING" id="686624.SAMN04488242_0060"/>
<evidence type="ECO:0000259" key="3">
    <source>
        <dbReference type="Pfam" id="PF00294"/>
    </source>
</evidence>
<keyword evidence="2 4" id="KW-0418">Kinase</keyword>
<sequence>MIATREGPVRVLGPSAWNTMVRLGQLPEPRTQMLVADECWDTVGGTSAGKAVHLHDLGVPVVLMTPLADDDAAAHIRGSLPDVAVEALPTAATEHHINLMSAAGKRVSVYTVAPATTPVPPVAGLADARAVVLDLAPWTRELALTLRRGDLPVWTDLHDVPPESDWHEPFWRAATVVQCSDDNLPDPFPFLHRLVDDGVSLAICTRGAAGAVAVDAGHQEHRQDAEECAVVDTNGAGDAFFSGVMAAVLAGEATPDALAAGARQATRALVTRHIGPGIRDGRTGGVPTT</sequence>
<protein>
    <submittedName>
        <fullName evidence="4">Sugar or nucleoside kinase, ribokinase family</fullName>
    </submittedName>
</protein>
<dbReference type="InterPro" id="IPR029056">
    <property type="entry name" value="Ribokinase-like"/>
</dbReference>
<accession>A0A1G9H3T3</accession>